<gene>
    <name evidence="1" type="ORF">FOE78_00875</name>
</gene>
<dbReference type="GO" id="GO:0033194">
    <property type="term" value="P:response to hydroperoxide"/>
    <property type="evidence" value="ECO:0007669"/>
    <property type="project" value="TreeGrafter"/>
</dbReference>
<dbReference type="RefSeq" id="WP_143984651.1">
    <property type="nucleotide sequence ID" value="NZ_CP041692.1"/>
</dbReference>
<sequence length="273" mass="29596">MAARRIRGRIRRADPLLILLPPSEGKAGPFRRGRPVDLDRLSLPELNPGRSKIIDALINISSGPQAAEILDLGPTAVGELELNRTLLEQPARPAAEIYTGVLYDALDLAGLESAARRRASAAIRVQSALWGPIKITDRIPPYRLSIGTNLPGIGPLPALWRQQLAGVLDDAHAQELIIDCRSTGYAAAWRPERTDKLIKVNAVTERAGNRSVVSHFAKHTRGAVARLLLQAPRSPRTVAQVAEIVAEHASCELTGPTRTGWELTVITDPTGRM</sequence>
<dbReference type="KEGG" id="mik:FOE78_00875"/>
<dbReference type="Proteomes" id="UP000319263">
    <property type="component" value="Chromosome"/>
</dbReference>
<accession>A0A516PU38</accession>
<evidence type="ECO:0000313" key="2">
    <source>
        <dbReference type="Proteomes" id="UP000319263"/>
    </source>
</evidence>
<dbReference type="OrthoDB" id="3210767at2"/>
<dbReference type="PANTHER" id="PTHR30283:SF4">
    <property type="entry name" value="PEROXIDE STRESS RESISTANCE PROTEIN YAAA"/>
    <property type="match status" value="1"/>
</dbReference>
<keyword evidence="2" id="KW-1185">Reference proteome</keyword>
<proteinExistence type="predicted"/>
<protein>
    <submittedName>
        <fullName evidence="1">Peroxide stress protein YaaA</fullName>
    </submittedName>
</protein>
<dbReference type="GO" id="GO:0005829">
    <property type="term" value="C:cytosol"/>
    <property type="evidence" value="ECO:0007669"/>
    <property type="project" value="TreeGrafter"/>
</dbReference>
<reference evidence="1 2" key="1">
    <citation type="submission" date="2019-07" db="EMBL/GenBank/DDBJ databases">
        <title>Microlunatus dokdonensis sp. nov. isolated from the rhizospheric soil of the wild plant Elymus tsukushiensis.</title>
        <authorList>
            <person name="Ghim S.-Y."/>
            <person name="Hwang Y.-J."/>
            <person name="Son J.-S."/>
            <person name="Shin J.-H."/>
        </authorList>
    </citation>
    <scope>NUCLEOTIDE SEQUENCE [LARGE SCALE GENOMIC DNA]</scope>
    <source>
        <strain evidence="1 2">KUDC0627</strain>
    </source>
</reference>
<dbReference type="Pfam" id="PF03883">
    <property type="entry name" value="H2O2_YaaD"/>
    <property type="match status" value="1"/>
</dbReference>
<organism evidence="1 2">
    <name type="scientific">Microlunatus elymi</name>
    <dbReference type="NCBI Taxonomy" id="2596828"/>
    <lineage>
        <taxon>Bacteria</taxon>
        <taxon>Bacillati</taxon>
        <taxon>Actinomycetota</taxon>
        <taxon>Actinomycetes</taxon>
        <taxon>Propionibacteriales</taxon>
        <taxon>Propionibacteriaceae</taxon>
        <taxon>Microlunatus</taxon>
    </lineage>
</organism>
<dbReference type="AlphaFoldDB" id="A0A516PU38"/>
<dbReference type="EMBL" id="CP041692">
    <property type="protein sequence ID" value="QDP94662.1"/>
    <property type="molecule type" value="Genomic_DNA"/>
</dbReference>
<name>A0A516PU38_9ACTN</name>
<evidence type="ECO:0000313" key="1">
    <source>
        <dbReference type="EMBL" id="QDP94662.1"/>
    </source>
</evidence>
<dbReference type="InterPro" id="IPR005583">
    <property type="entry name" value="YaaA"/>
</dbReference>
<dbReference type="PANTHER" id="PTHR30283">
    <property type="entry name" value="PEROXIDE STRESS RESPONSE PROTEIN YAAA"/>
    <property type="match status" value="1"/>
</dbReference>